<dbReference type="Pfam" id="PF12833">
    <property type="entry name" value="HTH_18"/>
    <property type="match status" value="1"/>
</dbReference>
<evidence type="ECO:0000256" key="6">
    <source>
        <dbReference type="ARBA" id="ARBA00037345"/>
    </source>
</evidence>
<dbReference type="InterPro" id="IPR050204">
    <property type="entry name" value="AraC_XylS_family_regulators"/>
</dbReference>
<comment type="caution">
    <text evidence="8">The sequence shown here is derived from an EMBL/GenBank/DDBJ whole genome shotgun (WGS) entry which is preliminary data.</text>
</comment>
<keyword evidence="5" id="KW-0804">Transcription</keyword>
<dbReference type="InterPro" id="IPR018060">
    <property type="entry name" value="HTH_AraC"/>
</dbReference>
<dbReference type="SUPFAM" id="SSF46689">
    <property type="entry name" value="Homeodomain-like"/>
    <property type="match status" value="2"/>
</dbReference>
<dbReference type="Gene3D" id="1.10.10.60">
    <property type="entry name" value="Homeodomain-like"/>
    <property type="match status" value="2"/>
</dbReference>
<keyword evidence="3" id="KW-0238">DNA-binding</keyword>
<proteinExistence type="predicted"/>
<dbReference type="Pfam" id="PF02311">
    <property type="entry name" value="AraC_binding"/>
    <property type="match status" value="1"/>
</dbReference>
<accession>A0A4Q9RB21</accession>
<dbReference type="SMART" id="SM00342">
    <property type="entry name" value="HTH_ARAC"/>
    <property type="match status" value="1"/>
</dbReference>
<dbReference type="InterPro" id="IPR037923">
    <property type="entry name" value="HTH-like"/>
</dbReference>
<dbReference type="PRINTS" id="PR00032">
    <property type="entry name" value="HTHARAC"/>
</dbReference>
<organism evidence="8 9">
    <name type="scientific">Stutzerimonas kirkiae</name>
    <dbReference type="NCBI Taxonomy" id="2211392"/>
    <lineage>
        <taxon>Bacteria</taxon>
        <taxon>Pseudomonadati</taxon>
        <taxon>Pseudomonadota</taxon>
        <taxon>Gammaproteobacteria</taxon>
        <taxon>Pseudomonadales</taxon>
        <taxon>Pseudomonadaceae</taxon>
        <taxon>Stutzerimonas</taxon>
    </lineage>
</organism>
<dbReference type="GO" id="GO:0009893">
    <property type="term" value="P:positive regulation of metabolic process"/>
    <property type="evidence" value="ECO:0007669"/>
    <property type="project" value="UniProtKB-ARBA"/>
</dbReference>
<dbReference type="RefSeq" id="WP_131183581.1">
    <property type="nucleotide sequence ID" value="NZ_QJUO01000005.1"/>
</dbReference>
<sequence>MHAMTRFWRDPAMPYVESRRACHSRACYKAHSHPTFSIGAVDQGGSRFTGAGTGPVALQAGTLVFVPAERVHACNPVADTPWSYQMLHLEAGWLRDLRREYARGDGCEPVRIVRNPGLYGRFCRLNELLFSRSAVADKEAALIEFIGDSDGARGLCIETSASVPRQAGRLGEVLEWLRRDPIAERSLGELAARAAMSRYQLIRAFRALTGLTPHAWQLNQRINIARGLVLAGEDLAQVALRLGFADQAHFQRAFKAHTATTPGLYRR</sequence>
<comment type="function">
    <text evidence="6">Regulatory protein of the TOL plasmid xyl operons. XylS activates the xylXYZLTEGFJQKIH operon required for the degradation of toluene, m-xylene and p-xylene.</text>
</comment>
<gene>
    <name evidence="8" type="ORF">DNJ96_07510</name>
</gene>
<dbReference type="AlphaFoldDB" id="A0A4Q9RB21"/>
<evidence type="ECO:0000256" key="1">
    <source>
        <dbReference type="ARBA" id="ARBA00004496"/>
    </source>
</evidence>
<dbReference type="GO" id="GO:0005737">
    <property type="term" value="C:cytoplasm"/>
    <property type="evidence" value="ECO:0007669"/>
    <property type="project" value="UniProtKB-SubCell"/>
</dbReference>
<evidence type="ECO:0000256" key="5">
    <source>
        <dbReference type="ARBA" id="ARBA00023163"/>
    </source>
</evidence>
<dbReference type="GO" id="GO:0003700">
    <property type="term" value="F:DNA-binding transcription factor activity"/>
    <property type="evidence" value="ECO:0007669"/>
    <property type="project" value="InterPro"/>
</dbReference>
<comment type="subcellular location">
    <subcellularLocation>
        <location evidence="1">Cytoplasm</location>
    </subcellularLocation>
</comment>
<keyword evidence="9" id="KW-1185">Reference proteome</keyword>
<evidence type="ECO:0000313" key="8">
    <source>
        <dbReference type="EMBL" id="TBU97960.1"/>
    </source>
</evidence>
<dbReference type="PANTHER" id="PTHR46796">
    <property type="entry name" value="HTH-TYPE TRANSCRIPTIONAL ACTIVATOR RHAS-RELATED"/>
    <property type="match status" value="1"/>
</dbReference>
<dbReference type="EMBL" id="QJUP01000007">
    <property type="protein sequence ID" value="TBU97960.1"/>
    <property type="molecule type" value="Genomic_DNA"/>
</dbReference>
<dbReference type="PROSITE" id="PS01124">
    <property type="entry name" value="HTH_ARAC_FAMILY_2"/>
    <property type="match status" value="1"/>
</dbReference>
<feature type="domain" description="HTH araC/xylS-type" evidence="7">
    <location>
        <begin position="171"/>
        <end position="267"/>
    </location>
</feature>
<dbReference type="InterPro" id="IPR003313">
    <property type="entry name" value="AraC-bd"/>
</dbReference>
<dbReference type="InterPro" id="IPR018062">
    <property type="entry name" value="HTH_AraC-typ_CS"/>
</dbReference>
<dbReference type="PANTHER" id="PTHR46796:SF2">
    <property type="entry name" value="TRANSCRIPTIONAL REGULATORY PROTEIN"/>
    <property type="match status" value="1"/>
</dbReference>
<evidence type="ECO:0000256" key="4">
    <source>
        <dbReference type="ARBA" id="ARBA00023159"/>
    </source>
</evidence>
<dbReference type="OrthoDB" id="9809338at2"/>
<name>A0A4Q9RB21_9GAMM</name>
<keyword evidence="2" id="KW-0805">Transcription regulation</keyword>
<dbReference type="Proteomes" id="UP000292639">
    <property type="component" value="Unassembled WGS sequence"/>
</dbReference>
<dbReference type="InterPro" id="IPR009057">
    <property type="entry name" value="Homeodomain-like_sf"/>
</dbReference>
<evidence type="ECO:0000256" key="3">
    <source>
        <dbReference type="ARBA" id="ARBA00023125"/>
    </source>
</evidence>
<dbReference type="InterPro" id="IPR020449">
    <property type="entry name" value="Tscrpt_reg_AraC-type_HTH"/>
</dbReference>
<reference evidence="8 9" key="1">
    <citation type="submission" date="2018-06" db="EMBL/GenBank/DDBJ databases">
        <title>Three novel Pseudomonas species isolated from symptomatic oak.</title>
        <authorList>
            <person name="Bueno-Gonzalez V."/>
            <person name="Brady C."/>
        </authorList>
    </citation>
    <scope>NUCLEOTIDE SEQUENCE [LARGE SCALE GENOMIC DNA]</scope>
    <source>
        <strain evidence="8 9">P17C</strain>
    </source>
</reference>
<evidence type="ECO:0000259" key="7">
    <source>
        <dbReference type="PROSITE" id="PS01124"/>
    </source>
</evidence>
<dbReference type="PROSITE" id="PS00041">
    <property type="entry name" value="HTH_ARAC_FAMILY_1"/>
    <property type="match status" value="1"/>
</dbReference>
<protein>
    <submittedName>
        <fullName evidence="8">AraC family transcriptional regulator</fullName>
    </submittedName>
</protein>
<keyword evidence="4" id="KW-0010">Activator</keyword>
<dbReference type="SUPFAM" id="SSF51215">
    <property type="entry name" value="Regulatory protein AraC"/>
    <property type="match status" value="1"/>
</dbReference>
<evidence type="ECO:0000256" key="2">
    <source>
        <dbReference type="ARBA" id="ARBA00023015"/>
    </source>
</evidence>
<dbReference type="GO" id="GO:0043565">
    <property type="term" value="F:sequence-specific DNA binding"/>
    <property type="evidence" value="ECO:0007669"/>
    <property type="project" value="InterPro"/>
</dbReference>
<evidence type="ECO:0000313" key="9">
    <source>
        <dbReference type="Proteomes" id="UP000292639"/>
    </source>
</evidence>